<dbReference type="EMBL" id="CP045997">
    <property type="protein sequence ID" value="QHW01516.1"/>
    <property type="molecule type" value="Genomic_DNA"/>
</dbReference>
<dbReference type="Gene3D" id="2.150.10.10">
    <property type="entry name" value="Serralysin-like metalloprotease, C-terminal"/>
    <property type="match status" value="1"/>
</dbReference>
<keyword evidence="2" id="KW-1185">Reference proteome</keyword>
<evidence type="ECO:0000313" key="1">
    <source>
        <dbReference type="EMBL" id="QHW01516.1"/>
    </source>
</evidence>
<reference evidence="1 2" key="1">
    <citation type="submission" date="2019-11" db="EMBL/GenBank/DDBJ databases">
        <title>Spirosoma endbachense sp. nov., isolated from a natural salt meadow.</title>
        <authorList>
            <person name="Rojas J."/>
            <person name="Ambika Manirajan B."/>
            <person name="Ratering S."/>
            <person name="Suarez C."/>
            <person name="Geissler-Plaum R."/>
            <person name="Schnell S."/>
        </authorList>
    </citation>
    <scope>NUCLEOTIDE SEQUENCE [LARGE SCALE GENOMIC DNA]</scope>
    <source>
        <strain evidence="1 2">I-24</strain>
    </source>
</reference>
<evidence type="ECO:0000313" key="2">
    <source>
        <dbReference type="Proteomes" id="UP000464577"/>
    </source>
</evidence>
<name>A0A6P1W8Z5_9BACT</name>
<protein>
    <recommendedName>
        <fullName evidence="3">TMF family protein</fullName>
    </recommendedName>
</protein>
<sequence>MSGGIRAQNNLIIAAPLSATPGSNNTYIGSAAGAQVSSARNNVFIGQNAGTLNGGAANTLIGAVAGLRTTGNENTYLGYYAGYSLSGNQNIAIGVNAGFGGGLGSDLERSKGSYNIYMGASAGYKGYTNNSNYNVLIGDSAGYNNIVPGNVMLGSKAGYKNQTGQKSTFLGYQAGYNALADSNTFVGYQAGYTTTTGTGNTFFGTASGKGNSTGNHNTFVGNGAGPGSANADDNVYIGYNTGNHANGSRNTFLGANADAIAQNLHNATAIGAGAQVAVSNAVSLGKDANVGIGTAAPTTRLEVNSGTDHESGVRLSRITADSPAQLTTTEKVLTVNKSGQLVLAQAGRFSVKTEADWSDKVFAADYKLKSLNEVAHYIHRHKHLPGVPSAEEVVKQGVDIGKMQAKLLEKVEELTLYSIQLKKISQQQQAEIRELKQLVRQLAKRR</sequence>
<dbReference type="Proteomes" id="UP000464577">
    <property type="component" value="Chromosome"/>
</dbReference>
<organism evidence="1 2">
    <name type="scientific">Spirosoma endbachense</name>
    <dbReference type="NCBI Taxonomy" id="2666025"/>
    <lineage>
        <taxon>Bacteria</taxon>
        <taxon>Pseudomonadati</taxon>
        <taxon>Bacteroidota</taxon>
        <taxon>Cytophagia</taxon>
        <taxon>Cytophagales</taxon>
        <taxon>Cytophagaceae</taxon>
        <taxon>Spirosoma</taxon>
    </lineage>
</organism>
<accession>A0A6P1W8Z5</accession>
<dbReference type="KEGG" id="senf:GJR95_30275"/>
<proteinExistence type="predicted"/>
<evidence type="ECO:0008006" key="3">
    <source>
        <dbReference type="Google" id="ProtNLM"/>
    </source>
</evidence>
<gene>
    <name evidence="1" type="ORF">GJR95_30275</name>
</gene>
<dbReference type="AlphaFoldDB" id="A0A6P1W8Z5"/>
<dbReference type="InterPro" id="IPR011049">
    <property type="entry name" value="Serralysin-like_metalloprot_C"/>
</dbReference>